<protein>
    <submittedName>
        <fullName evidence="1">Uncharacterized protein</fullName>
    </submittedName>
</protein>
<accession>A0A412QTW2</accession>
<gene>
    <name evidence="1" type="ORF">DWX04_09180</name>
</gene>
<dbReference type="EMBL" id="QRXI01000009">
    <property type="protein sequence ID" value="RGT94432.1"/>
    <property type="molecule type" value="Genomic_DNA"/>
</dbReference>
<name>A0A412QTW2_PHOVU</name>
<evidence type="ECO:0000313" key="1">
    <source>
        <dbReference type="EMBL" id="RGT94432.1"/>
    </source>
</evidence>
<sequence length="246" mass="29422">MKYKDGYIADYDMLGQMTVKELEDTLMRITDDVYLSEDAKRELVEMYLNERKWKLDREFVFTEENVRRMNEMNKLFEKQTAEVMHLAHQIFLDEMEVRRKAPDGYNHLEVRAELLIPYNEYGAEEESVAGLDTERDEMLWGMLGSRGINWMLDSFRLLAESDVTFTTVSCDVERMIVEALYGFLENGEVDRYSWISFREESDREKVKDICFVRPFHNLYDFCGFSMQDILKIKQFRLNVEMVYENI</sequence>
<dbReference type="RefSeq" id="WP_117852818.1">
    <property type="nucleotide sequence ID" value="NZ_JAKKWV010000012.1"/>
</dbReference>
<organism evidence="1 2">
    <name type="scientific">Phocaeicola vulgatus</name>
    <name type="common">Bacteroides vulgatus</name>
    <dbReference type="NCBI Taxonomy" id="821"/>
    <lineage>
        <taxon>Bacteria</taxon>
        <taxon>Pseudomonadati</taxon>
        <taxon>Bacteroidota</taxon>
        <taxon>Bacteroidia</taxon>
        <taxon>Bacteroidales</taxon>
        <taxon>Bacteroidaceae</taxon>
        <taxon>Phocaeicola</taxon>
    </lineage>
</organism>
<evidence type="ECO:0000313" key="2">
    <source>
        <dbReference type="Proteomes" id="UP000283833"/>
    </source>
</evidence>
<dbReference type="Proteomes" id="UP000283833">
    <property type="component" value="Unassembled WGS sequence"/>
</dbReference>
<reference evidence="1 2" key="1">
    <citation type="submission" date="2018-08" db="EMBL/GenBank/DDBJ databases">
        <title>A genome reference for cultivated species of the human gut microbiota.</title>
        <authorList>
            <person name="Zou Y."/>
            <person name="Xue W."/>
            <person name="Luo G."/>
        </authorList>
    </citation>
    <scope>NUCLEOTIDE SEQUENCE [LARGE SCALE GENOMIC DNA]</scope>
    <source>
        <strain evidence="1 2">AF18-14</strain>
    </source>
</reference>
<comment type="caution">
    <text evidence="1">The sequence shown here is derived from an EMBL/GenBank/DDBJ whole genome shotgun (WGS) entry which is preliminary data.</text>
</comment>
<proteinExistence type="predicted"/>
<dbReference type="AlphaFoldDB" id="A0A412QTW2"/>